<reference evidence="1 2" key="1">
    <citation type="submission" date="2023-07" db="EMBL/GenBank/DDBJ databases">
        <title>Genomic Encyclopedia of Type Strains, Phase IV (KMG-IV): sequencing the most valuable type-strain genomes for metagenomic binning, comparative biology and taxonomic classification.</title>
        <authorList>
            <person name="Goeker M."/>
        </authorList>
    </citation>
    <scope>NUCLEOTIDE SEQUENCE [LARGE SCALE GENOMIC DNA]</scope>
    <source>
        <strain evidence="1 2">DSM 17740</strain>
    </source>
</reference>
<organism evidence="1 2">
    <name type="scientific">Caldalkalibacillus uzonensis</name>
    <dbReference type="NCBI Taxonomy" id="353224"/>
    <lineage>
        <taxon>Bacteria</taxon>
        <taxon>Bacillati</taxon>
        <taxon>Bacillota</taxon>
        <taxon>Bacilli</taxon>
        <taxon>Bacillales</taxon>
        <taxon>Bacillaceae</taxon>
        <taxon>Caldalkalibacillus</taxon>
    </lineage>
</organism>
<feature type="non-terminal residue" evidence="1">
    <location>
        <position position="1"/>
    </location>
</feature>
<sequence>DYVTLMRNPQFMNPLTNLRVKNLAHKYLTQTTFAKP</sequence>
<evidence type="ECO:0000313" key="1">
    <source>
        <dbReference type="EMBL" id="MDQ0340904.1"/>
    </source>
</evidence>
<comment type="caution">
    <text evidence="1">The sequence shown here is derived from an EMBL/GenBank/DDBJ whole genome shotgun (WGS) entry which is preliminary data.</text>
</comment>
<name>A0ABU0CX23_9BACI</name>
<keyword evidence="2" id="KW-1185">Reference proteome</keyword>
<accession>A0ABU0CX23</accession>
<dbReference type="EMBL" id="JAUSUQ010000023">
    <property type="protein sequence ID" value="MDQ0340904.1"/>
    <property type="molecule type" value="Genomic_DNA"/>
</dbReference>
<gene>
    <name evidence="1" type="ORF">J2S00_003744</name>
</gene>
<dbReference type="Proteomes" id="UP001232445">
    <property type="component" value="Unassembled WGS sequence"/>
</dbReference>
<protein>
    <submittedName>
        <fullName evidence="1">Uncharacterized protein</fullName>
    </submittedName>
</protein>
<evidence type="ECO:0000313" key="2">
    <source>
        <dbReference type="Proteomes" id="UP001232445"/>
    </source>
</evidence>
<proteinExistence type="predicted"/>